<dbReference type="Pfam" id="PF13676">
    <property type="entry name" value="TIR_2"/>
    <property type="match status" value="1"/>
</dbReference>
<evidence type="ECO:0000313" key="2">
    <source>
        <dbReference type="EMBL" id="VVM49907.1"/>
    </source>
</evidence>
<reference evidence="2 3" key="1">
    <citation type="submission" date="2019-09" db="EMBL/GenBank/DDBJ databases">
        <authorList>
            <person name="Chandra G."/>
            <person name="Truman W A."/>
        </authorList>
    </citation>
    <scope>NUCLEOTIDE SEQUENCE [LARGE SCALE GENOMIC DNA]</scope>
    <source>
        <strain evidence="2">PS673</strain>
    </source>
</reference>
<dbReference type="GO" id="GO:0007165">
    <property type="term" value="P:signal transduction"/>
    <property type="evidence" value="ECO:0007669"/>
    <property type="project" value="InterPro"/>
</dbReference>
<dbReference type="EMBL" id="CABVHB010000003">
    <property type="protein sequence ID" value="VVM49907.1"/>
    <property type="molecule type" value="Genomic_DNA"/>
</dbReference>
<proteinExistence type="predicted"/>
<feature type="domain" description="TIR" evidence="1">
    <location>
        <begin position="185"/>
        <end position="319"/>
    </location>
</feature>
<evidence type="ECO:0000313" key="3">
    <source>
        <dbReference type="Proteomes" id="UP000344274"/>
    </source>
</evidence>
<dbReference type="InterPro" id="IPR035897">
    <property type="entry name" value="Toll_tir_struct_dom_sf"/>
</dbReference>
<dbReference type="PROSITE" id="PS50104">
    <property type="entry name" value="TIR"/>
    <property type="match status" value="1"/>
</dbReference>
<dbReference type="InterPro" id="IPR000157">
    <property type="entry name" value="TIR_dom"/>
</dbReference>
<evidence type="ECO:0000259" key="1">
    <source>
        <dbReference type="PROSITE" id="PS50104"/>
    </source>
</evidence>
<name>A0A5E6Q3S8_PSEFL</name>
<dbReference type="AlphaFoldDB" id="A0A5E6Q3S8"/>
<dbReference type="Proteomes" id="UP000344274">
    <property type="component" value="Unassembled WGS sequence"/>
</dbReference>
<accession>A0A5E6Q3S8</accession>
<dbReference type="Gene3D" id="3.40.50.10140">
    <property type="entry name" value="Toll/interleukin-1 receptor homology (TIR) domain"/>
    <property type="match status" value="1"/>
</dbReference>
<dbReference type="SUPFAM" id="SSF52200">
    <property type="entry name" value="Toll/Interleukin receptor TIR domain"/>
    <property type="match status" value="1"/>
</dbReference>
<gene>
    <name evidence="2" type="ORF">PS673_00709</name>
</gene>
<dbReference type="RefSeq" id="WP_154946600.1">
    <property type="nucleotide sequence ID" value="NZ_CABVHB010000003.1"/>
</dbReference>
<organism evidence="2 3">
    <name type="scientific">Pseudomonas fluorescens</name>
    <dbReference type="NCBI Taxonomy" id="294"/>
    <lineage>
        <taxon>Bacteria</taxon>
        <taxon>Pseudomonadati</taxon>
        <taxon>Pseudomonadota</taxon>
        <taxon>Gammaproteobacteria</taxon>
        <taxon>Pseudomonadales</taxon>
        <taxon>Pseudomonadaceae</taxon>
        <taxon>Pseudomonas</taxon>
    </lineage>
</organism>
<sequence length="409" mass="46475">MAEATHEDLAQPFFVIHVIWHPASALGEAIATSLMQHFRRDVYKNIVGGSGIPVIFRSTCLADATTPIPLPLDDSETSATIVILDEALTSSAEWLEYVREVAARVNEFSSSGFRRMLFPVSIQREALNQLPMTQQALRWDLWEGGDDAKIQQLRNELTYEFCRMLRYNLAQLKAPTERRIEDYLKRVQVFLSHSKHDDEGASIARAIRLRIFQGHGLATFFDVHDIPAGLHFDEVLLHQVRVSAMVAIHTDSYSSREWCRKEIIEAKTWNVPLVVANSISMVDERSFPYMGNVPLVRLGHDPTNVDRIDIVVGRLLEEVLKDYLWRCQTHEIRAALPARAIFIPRPPELISLSCIPTVFPEDSQGNTPQELTLIYPDPPLNTEEQRLLSRVAPHVRISSLNEWKAGANR</sequence>
<protein>
    <recommendedName>
        <fullName evidence="1">TIR domain-containing protein</fullName>
    </recommendedName>
</protein>